<name>A0A8J3S8E6_PLARO</name>
<keyword evidence="1" id="KW-0472">Membrane</keyword>
<dbReference type="EMBL" id="BOOI01000070">
    <property type="protein sequence ID" value="GIH88000.1"/>
    <property type="molecule type" value="Genomic_DNA"/>
</dbReference>
<evidence type="ECO:0000313" key="3">
    <source>
        <dbReference type="Proteomes" id="UP000655044"/>
    </source>
</evidence>
<evidence type="ECO:0000313" key="2">
    <source>
        <dbReference type="EMBL" id="GIH88000.1"/>
    </source>
</evidence>
<dbReference type="RefSeq" id="WP_189243695.1">
    <property type="nucleotide sequence ID" value="NZ_BMQP01000047.1"/>
</dbReference>
<protein>
    <recommendedName>
        <fullName evidence="4">Phosphatidic acid phosphatase type 2/haloperoxidase domain-containing protein</fullName>
    </recommendedName>
</protein>
<proteinExistence type="predicted"/>
<dbReference type="AlphaFoldDB" id="A0A8J3S8E6"/>
<keyword evidence="1" id="KW-0812">Transmembrane</keyword>
<organism evidence="2 3">
    <name type="scientific">Planobispora rosea</name>
    <dbReference type="NCBI Taxonomy" id="35762"/>
    <lineage>
        <taxon>Bacteria</taxon>
        <taxon>Bacillati</taxon>
        <taxon>Actinomycetota</taxon>
        <taxon>Actinomycetes</taxon>
        <taxon>Streptosporangiales</taxon>
        <taxon>Streptosporangiaceae</taxon>
        <taxon>Planobispora</taxon>
    </lineage>
</organism>
<reference evidence="2" key="1">
    <citation type="submission" date="2021-01" db="EMBL/GenBank/DDBJ databases">
        <title>Whole genome shotgun sequence of Planobispora rosea NBRC 15558.</title>
        <authorList>
            <person name="Komaki H."/>
            <person name="Tamura T."/>
        </authorList>
    </citation>
    <scope>NUCLEOTIDE SEQUENCE</scope>
    <source>
        <strain evidence="2">NBRC 15558</strain>
    </source>
</reference>
<comment type="caution">
    <text evidence="2">The sequence shown here is derived from an EMBL/GenBank/DDBJ whole genome shotgun (WGS) entry which is preliminary data.</text>
</comment>
<feature type="transmembrane region" description="Helical" evidence="1">
    <location>
        <begin position="41"/>
        <end position="60"/>
    </location>
</feature>
<keyword evidence="3" id="KW-1185">Reference proteome</keyword>
<accession>A0A8J3S8E6</accession>
<sequence>MILVVLAHLWPPAPTLIVGALLVAVIGWARIRISHHDLAQTLAGALLAAAITWGVLSLVGL</sequence>
<feature type="transmembrane region" description="Helical" evidence="1">
    <location>
        <begin position="12"/>
        <end position="29"/>
    </location>
</feature>
<dbReference type="Proteomes" id="UP000655044">
    <property type="component" value="Unassembled WGS sequence"/>
</dbReference>
<evidence type="ECO:0000256" key="1">
    <source>
        <dbReference type="SAM" id="Phobius"/>
    </source>
</evidence>
<evidence type="ECO:0008006" key="4">
    <source>
        <dbReference type="Google" id="ProtNLM"/>
    </source>
</evidence>
<gene>
    <name evidence="2" type="ORF">Pro02_64080</name>
</gene>
<keyword evidence="1" id="KW-1133">Transmembrane helix</keyword>